<comment type="caution">
    <text evidence="1">The sequence shown here is derived from an EMBL/GenBank/DDBJ whole genome shotgun (WGS) entry which is preliminary data.</text>
</comment>
<gene>
    <name evidence="1" type="primary">utp5</name>
    <name evidence="1" type="ORF">DAT39_007367</name>
</gene>
<proteinExistence type="predicted"/>
<protein>
    <submittedName>
        <fullName evidence="1">U3 small nucleolar RNA-associated protein 5</fullName>
    </submittedName>
</protein>
<organism evidence="1 2">
    <name type="scientific">Clarias magur</name>
    <name type="common">Asian catfish</name>
    <name type="synonym">Macropteronotus magur</name>
    <dbReference type="NCBI Taxonomy" id="1594786"/>
    <lineage>
        <taxon>Eukaryota</taxon>
        <taxon>Metazoa</taxon>
        <taxon>Chordata</taxon>
        <taxon>Craniata</taxon>
        <taxon>Vertebrata</taxon>
        <taxon>Euteleostomi</taxon>
        <taxon>Actinopterygii</taxon>
        <taxon>Neopterygii</taxon>
        <taxon>Teleostei</taxon>
        <taxon>Ostariophysi</taxon>
        <taxon>Siluriformes</taxon>
        <taxon>Clariidae</taxon>
        <taxon>Clarias</taxon>
    </lineage>
</organism>
<reference evidence="1" key="1">
    <citation type="submission" date="2020-07" db="EMBL/GenBank/DDBJ databases">
        <title>Clarias magur genome sequencing, assembly and annotation.</title>
        <authorList>
            <person name="Kushwaha B."/>
            <person name="Kumar R."/>
            <person name="Das P."/>
            <person name="Joshi C.G."/>
            <person name="Kumar D."/>
            <person name="Nagpure N.S."/>
            <person name="Pandey M."/>
            <person name="Agarwal S."/>
            <person name="Srivastava S."/>
            <person name="Singh M."/>
            <person name="Sahoo L."/>
            <person name="Jayasankar P."/>
            <person name="Meher P.K."/>
            <person name="Koringa P.G."/>
            <person name="Iquebal M.A."/>
            <person name="Das S.P."/>
            <person name="Bit A."/>
            <person name="Patnaik S."/>
            <person name="Patel N."/>
            <person name="Shah T.M."/>
            <person name="Hinsu A."/>
            <person name="Jena J.K."/>
        </authorList>
    </citation>
    <scope>NUCLEOTIDE SEQUENCE</scope>
    <source>
        <strain evidence="1">CIFAMagur01</strain>
        <tissue evidence="1">Testis</tissue>
    </source>
</reference>
<evidence type="ECO:0000313" key="1">
    <source>
        <dbReference type="EMBL" id="KAF5902893.1"/>
    </source>
</evidence>
<dbReference type="AlphaFoldDB" id="A0A8J4U8U5"/>
<name>A0A8J4U8U5_CLAMG</name>
<keyword evidence="2" id="KW-1185">Reference proteome</keyword>
<dbReference type="Proteomes" id="UP000727407">
    <property type="component" value="Unassembled WGS sequence"/>
</dbReference>
<accession>A0A8J4U8U5</accession>
<evidence type="ECO:0000313" key="2">
    <source>
        <dbReference type="Proteomes" id="UP000727407"/>
    </source>
</evidence>
<sequence length="61" mass="6492">MVSGGVHHTECHMEGAQPDTGALLAFQTTASLTPGWKRRTRALFPLLGCGQGYVSRPGQLP</sequence>
<dbReference type="EMBL" id="QNUK01000083">
    <property type="protein sequence ID" value="KAF5902893.1"/>
    <property type="molecule type" value="Genomic_DNA"/>
</dbReference>